<organism evidence="2">
    <name type="scientific">marine sediment metagenome</name>
    <dbReference type="NCBI Taxonomy" id="412755"/>
    <lineage>
        <taxon>unclassified sequences</taxon>
        <taxon>metagenomes</taxon>
        <taxon>ecological metagenomes</taxon>
    </lineage>
</organism>
<dbReference type="AlphaFoldDB" id="X1V8Q2"/>
<sequence length="89" mass="10129">MKKLIIANWKMTPRTVKEAEQLVSGIQKDALKLRNTEVVICPPFVYLDCLSKFKVKLGSQDVFWERTGSYTGEVSISMLKNFGVKYVIA</sequence>
<dbReference type="PANTHER" id="PTHR21139:SF42">
    <property type="entry name" value="TRIOSEPHOSPHATE ISOMERASE"/>
    <property type="match status" value="1"/>
</dbReference>
<accession>X1V8Q2</accession>
<dbReference type="PROSITE" id="PS51440">
    <property type="entry name" value="TIM_2"/>
    <property type="match status" value="1"/>
</dbReference>
<dbReference type="GO" id="GO:0004807">
    <property type="term" value="F:triose-phosphate isomerase activity"/>
    <property type="evidence" value="ECO:0007669"/>
    <property type="project" value="InterPro"/>
</dbReference>
<feature type="non-terminal residue" evidence="2">
    <location>
        <position position="89"/>
    </location>
</feature>
<protein>
    <recommendedName>
        <fullName evidence="3">Triose-phosphate isomerase</fullName>
    </recommendedName>
</protein>
<name>X1V8Q2_9ZZZZ</name>
<evidence type="ECO:0000313" key="2">
    <source>
        <dbReference type="EMBL" id="GAJ01665.1"/>
    </source>
</evidence>
<comment type="caution">
    <text evidence="2">The sequence shown here is derived from an EMBL/GenBank/DDBJ whole genome shotgun (WGS) entry which is preliminary data.</text>
</comment>
<dbReference type="InterPro" id="IPR013785">
    <property type="entry name" value="Aldolase_TIM"/>
</dbReference>
<gene>
    <name evidence="2" type="ORF">S12H4_32000</name>
</gene>
<dbReference type="Gene3D" id="3.20.20.70">
    <property type="entry name" value="Aldolase class I"/>
    <property type="match status" value="1"/>
</dbReference>
<dbReference type="GO" id="GO:0046166">
    <property type="term" value="P:glyceraldehyde-3-phosphate biosynthetic process"/>
    <property type="evidence" value="ECO:0007669"/>
    <property type="project" value="TreeGrafter"/>
</dbReference>
<dbReference type="InterPro" id="IPR000652">
    <property type="entry name" value="Triosephosphate_isomerase"/>
</dbReference>
<dbReference type="GO" id="GO:0005829">
    <property type="term" value="C:cytosol"/>
    <property type="evidence" value="ECO:0007669"/>
    <property type="project" value="TreeGrafter"/>
</dbReference>
<evidence type="ECO:0000256" key="1">
    <source>
        <dbReference type="ARBA" id="ARBA00023235"/>
    </source>
</evidence>
<dbReference type="Pfam" id="PF00121">
    <property type="entry name" value="TIM"/>
    <property type="match status" value="1"/>
</dbReference>
<evidence type="ECO:0008006" key="3">
    <source>
        <dbReference type="Google" id="ProtNLM"/>
    </source>
</evidence>
<dbReference type="PANTHER" id="PTHR21139">
    <property type="entry name" value="TRIOSEPHOSPHATE ISOMERASE"/>
    <property type="match status" value="1"/>
</dbReference>
<dbReference type="SUPFAM" id="SSF51351">
    <property type="entry name" value="Triosephosphate isomerase (TIM)"/>
    <property type="match status" value="1"/>
</dbReference>
<proteinExistence type="predicted"/>
<keyword evidence="1" id="KW-0413">Isomerase</keyword>
<dbReference type="InterPro" id="IPR035990">
    <property type="entry name" value="TIM_sf"/>
</dbReference>
<dbReference type="EMBL" id="BARW01018728">
    <property type="protein sequence ID" value="GAJ01665.1"/>
    <property type="molecule type" value="Genomic_DNA"/>
</dbReference>
<dbReference type="GO" id="GO:0006094">
    <property type="term" value="P:gluconeogenesis"/>
    <property type="evidence" value="ECO:0007669"/>
    <property type="project" value="TreeGrafter"/>
</dbReference>
<reference evidence="2" key="1">
    <citation type="journal article" date="2014" name="Front. Microbiol.">
        <title>High frequency of phylogenetically diverse reductive dehalogenase-homologous genes in deep subseafloor sedimentary metagenomes.</title>
        <authorList>
            <person name="Kawai M."/>
            <person name="Futagami T."/>
            <person name="Toyoda A."/>
            <person name="Takaki Y."/>
            <person name="Nishi S."/>
            <person name="Hori S."/>
            <person name="Arai W."/>
            <person name="Tsubouchi T."/>
            <person name="Morono Y."/>
            <person name="Uchiyama I."/>
            <person name="Ito T."/>
            <person name="Fujiyama A."/>
            <person name="Inagaki F."/>
            <person name="Takami H."/>
        </authorList>
    </citation>
    <scope>NUCLEOTIDE SEQUENCE</scope>
    <source>
        <strain evidence="2">Expedition CK06-06</strain>
    </source>
</reference>
<dbReference type="GO" id="GO:0006096">
    <property type="term" value="P:glycolytic process"/>
    <property type="evidence" value="ECO:0007669"/>
    <property type="project" value="TreeGrafter"/>
</dbReference>
<dbReference type="GO" id="GO:0019563">
    <property type="term" value="P:glycerol catabolic process"/>
    <property type="evidence" value="ECO:0007669"/>
    <property type="project" value="TreeGrafter"/>
</dbReference>